<evidence type="ECO:0000313" key="2">
    <source>
        <dbReference type="EMBL" id="EDX71027.1"/>
    </source>
</evidence>
<sequence length="288" mass="32219">MAIRGYLSDLSLPELFHLIEQGKKTGLLTLRTALTSPSIPYYVWVHQGRIVATANRLDGQGLIALIEQYQWVSDRVVAKLVQWCCPTGKPLGLCLKNHGVLQTEHLKQLFQVQVLQQIGVLFQLKNAQFKLEQNVPLPGREMTGLSIPATEATLMGLRVLPNWDTLADKLPDPHSGLISTKTGQLRYRLDPVEWQIWEYTKGTVSLKMIARELRLPIEKVQQIAFALITVGLAEEVPLFVGNLPTQSVEPLPAQLTEESESKTLSQSFVQNFMSFLRNSKAKPISIGT</sequence>
<dbReference type="eggNOG" id="COG0457">
    <property type="taxonomic scope" value="Bacteria"/>
</dbReference>
<gene>
    <name evidence="2" type="ORF">MC7420_6627</name>
</gene>
<dbReference type="Pfam" id="PF14332">
    <property type="entry name" value="DUF4388"/>
    <property type="match status" value="1"/>
</dbReference>
<organism evidence="2 3">
    <name type="scientific">Coleofasciculus chthonoplastes PCC 7420</name>
    <dbReference type="NCBI Taxonomy" id="118168"/>
    <lineage>
        <taxon>Bacteria</taxon>
        <taxon>Bacillati</taxon>
        <taxon>Cyanobacteriota</taxon>
        <taxon>Cyanophyceae</taxon>
        <taxon>Coleofasciculales</taxon>
        <taxon>Coleofasciculaceae</taxon>
        <taxon>Coleofasciculus</taxon>
    </lineage>
</organism>
<dbReference type="STRING" id="118168.MC7420_6627"/>
<dbReference type="AlphaFoldDB" id="B4W497"/>
<dbReference type="Proteomes" id="UP000003835">
    <property type="component" value="Unassembled WGS sequence"/>
</dbReference>
<evidence type="ECO:0000313" key="3">
    <source>
        <dbReference type="Proteomes" id="UP000003835"/>
    </source>
</evidence>
<dbReference type="EMBL" id="DS989877">
    <property type="protein sequence ID" value="EDX71027.1"/>
    <property type="molecule type" value="Genomic_DNA"/>
</dbReference>
<protein>
    <recommendedName>
        <fullName evidence="1">PatA-like N-terminal domain-containing protein</fullName>
    </recommendedName>
</protein>
<proteinExistence type="predicted"/>
<feature type="domain" description="PatA-like N-terminal" evidence="1">
    <location>
        <begin position="5"/>
        <end position="163"/>
    </location>
</feature>
<dbReference type="RefSeq" id="WP_006106123.1">
    <property type="nucleotide sequence ID" value="NZ_DS989877.1"/>
</dbReference>
<evidence type="ECO:0000259" key="1">
    <source>
        <dbReference type="Pfam" id="PF14332"/>
    </source>
</evidence>
<name>B4W497_9CYAN</name>
<dbReference type="HOGENOM" id="CLU_081867_0_0_3"/>
<keyword evidence="3" id="KW-1185">Reference proteome</keyword>
<accession>B4W497</accession>
<dbReference type="OrthoDB" id="424057at2"/>
<reference evidence="2 3" key="1">
    <citation type="submission" date="2008-07" db="EMBL/GenBank/DDBJ databases">
        <authorList>
            <person name="Tandeau de Marsac N."/>
            <person name="Ferriera S."/>
            <person name="Johnson J."/>
            <person name="Kravitz S."/>
            <person name="Beeson K."/>
            <person name="Sutton G."/>
            <person name="Rogers Y.-H."/>
            <person name="Friedman R."/>
            <person name="Frazier M."/>
            <person name="Venter J.C."/>
        </authorList>
    </citation>
    <scope>NUCLEOTIDE SEQUENCE [LARGE SCALE GENOMIC DNA]</scope>
    <source>
        <strain evidence="2 3">PCC 7420</strain>
    </source>
</reference>
<dbReference type="InterPro" id="IPR025497">
    <property type="entry name" value="PatA-like_N"/>
</dbReference>